<gene>
    <name evidence="4" type="ORF">KEHDKFFH_05720</name>
</gene>
<evidence type="ECO:0000313" key="5">
    <source>
        <dbReference type="Proteomes" id="UP000239917"/>
    </source>
</evidence>
<dbReference type="Pfam" id="PF12974">
    <property type="entry name" value="Phosphonate-bd"/>
    <property type="match status" value="1"/>
</dbReference>
<accession>A0A2S5ZCX4</accession>
<dbReference type="GO" id="GO:0043190">
    <property type="term" value="C:ATP-binding cassette (ABC) transporter complex"/>
    <property type="evidence" value="ECO:0007669"/>
    <property type="project" value="InterPro"/>
</dbReference>
<evidence type="ECO:0000256" key="3">
    <source>
        <dbReference type="SAM" id="SignalP"/>
    </source>
</evidence>
<comment type="caution">
    <text evidence="4">The sequence shown here is derived from an EMBL/GenBank/DDBJ whole genome shotgun (WGS) entry which is preliminary data.</text>
</comment>
<dbReference type="Proteomes" id="UP000239917">
    <property type="component" value="Unassembled WGS sequence"/>
</dbReference>
<feature type="signal peptide" evidence="3">
    <location>
        <begin position="1"/>
        <end position="19"/>
    </location>
</feature>
<dbReference type="EMBL" id="PSSX01000003">
    <property type="protein sequence ID" value="PPI85249.1"/>
    <property type="molecule type" value="Genomic_DNA"/>
</dbReference>
<reference evidence="4 5" key="1">
    <citation type="submission" date="2018-01" db="EMBL/GenBank/DDBJ databases">
        <title>Complete genome sequences of the type strains of Marinobacter flavimaris and Marinobacter maroccanus.</title>
        <authorList>
            <person name="Palau M."/>
            <person name="Boujida N."/>
            <person name="Manresa A."/>
            <person name="Minana-Galbis D."/>
        </authorList>
    </citation>
    <scope>NUCLEOTIDE SEQUENCE [LARGE SCALE GENOMIC DNA]</scope>
    <source>
        <strain evidence="4 5">N4</strain>
    </source>
</reference>
<dbReference type="InterPro" id="IPR005770">
    <property type="entry name" value="PhnD"/>
</dbReference>
<feature type="chain" id="PRO_5015651787" evidence="3">
    <location>
        <begin position="20"/>
        <end position="288"/>
    </location>
</feature>
<dbReference type="GO" id="GO:0055085">
    <property type="term" value="P:transmembrane transport"/>
    <property type="evidence" value="ECO:0007669"/>
    <property type="project" value="InterPro"/>
</dbReference>
<evidence type="ECO:0000313" key="4">
    <source>
        <dbReference type="EMBL" id="PPI85249.1"/>
    </source>
</evidence>
<sequence length="288" mass="31602">MFRFVGFLVGFLAPLIVMAEETIPAECDVVELTFTMIPKKNIDEQLREYGPLITLISDTLGVPVEMVRASSYESVIDSIVSGGVDVAVLGPAAYMIARRRNSGIEPFASLAVEGGHFTPEGSFYNSILVVDSDSAVSEPEDLKGARVALGDPSSTSGAVVPKAIFPDVVGIPFNRFFGALVYAGGHDKAMNALIDRQVDAAFVSSARADEYLKRGMIGTDSFRVLWRSPPLHYDPFVFRNDLCHSVRQKLLELMTTPSPRLRDFLDSQHATRITPVRHEDYQALESLM</sequence>
<dbReference type="OrthoDB" id="5318791at2"/>
<dbReference type="RefSeq" id="WP_104321018.1">
    <property type="nucleotide sequence ID" value="NZ_PSSX01000003.1"/>
</dbReference>
<comment type="similarity">
    <text evidence="1">Belongs to the phosphate/phosphite/phosphonate binding protein family.</text>
</comment>
<dbReference type="Gene3D" id="3.40.190.10">
    <property type="entry name" value="Periplasmic binding protein-like II"/>
    <property type="match status" value="2"/>
</dbReference>
<organism evidence="4 5">
    <name type="scientific">Marinobacter maroccanus</name>
    <dbReference type="NCBI Taxonomy" id="2055143"/>
    <lineage>
        <taxon>Bacteria</taxon>
        <taxon>Pseudomonadati</taxon>
        <taxon>Pseudomonadota</taxon>
        <taxon>Gammaproteobacteria</taxon>
        <taxon>Pseudomonadales</taxon>
        <taxon>Marinobacteraceae</taxon>
        <taxon>Marinobacter</taxon>
    </lineage>
</organism>
<proteinExistence type="inferred from homology"/>
<dbReference type="SUPFAM" id="SSF53850">
    <property type="entry name" value="Periplasmic binding protein-like II"/>
    <property type="match status" value="1"/>
</dbReference>
<keyword evidence="2 3" id="KW-0732">Signal</keyword>
<dbReference type="PANTHER" id="PTHR35841:SF1">
    <property type="entry name" value="PHOSPHONATES-BINDING PERIPLASMIC PROTEIN"/>
    <property type="match status" value="1"/>
</dbReference>
<dbReference type="AlphaFoldDB" id="A0A2S5ZCX4"/>
<dbReference type="CDD" id="cd01071">
    <property type="entry name" value="PBP2_PhnD_like"/>
    <property type="match status" value="1"/>
</dbReference>
<evidence type="ECO:0000256" key="1">
    <source>
        <dbReference type="ARBA" id="ARBA00007162"/>
    </source>
</evidence>
<name>A0A2S5ZCX4_9GAMM</name>
<keyword evidence="5" id="KW-1185">Reference proteome</keyword>
<dbReference type="PANTHER" id="PTHR35841">
    <property type="entry name" value="PHOSPHONATES-BINDING PERIPLASMIC PROTEIN"/>
    <property type="match status" value="1"/>
</dbReference>
<dbReference type="NCBIfam" id="TIGR01098">
    <property type="entry name" value="3A0109s03R"/>
    <property type="match status" value="1"/>
</dbReference>
<protein>
    <submittedName>
        <fullName evidence="4">Phosphate/phosphite/phosphonate ABC transporter substrate-binding protein</fullName>
    </submittedName>
</protein>
<evidence type="ECO:0000256" key="2">
    <source>
        <dbReference type="ARBA" id="ARBA00022729"/>
    </source>
</evidence>